<evidence type="ECO:0000256" key="3">
    <source>
        <dbReference type="ARBA" id="ARBA00022723"/>
    </source>
</evidence>
<feature type="domain" description="MobA-like NTP transferase" evidence="9">
    <location>
        <begin position="7"/>
        <end position="160"/>
    </location>
</feature>
<dbReference type="PANTHER" id="PTHR19136:SF81">
    <property type="entry name" value="MOLYBDENUM COFACTOR GUANYLYLTRANSFERASE"/>
    <property type="match status" value="1"/>
</dbReference>
<comment type="cofactor">
    <cofactor evidence="8">
        <name>Mg(2+)</name>
        <dbReference type="ChEBI" id="CHEBI:18420"/>
    </cofactor>
</comment>
<dbReference type="SUPFAM" id="SSF53448">
    <property type="entry name" value="Nucleotide-diphospho-sugar transferases"/>
    <property type="match status" value="1"/>
</dbReference>
<keyword evidence="11" id="KW-1185">Reference proteome</keyword>
<evidence type="ECO:0000256" key="2">
    <source>
        <dbReference type="ARBA" id="ARBA00022679"/>
    </source>
</evidence>
<dbReference type="CDD" id="cd02503">
    <property type="entry name" value="MobA"/>
    <property type="match status" value="1"/>
</dbReference>
<comment type="subcellular location">
    <subcellularLocation>
        <location evidence="8">Cytoplasm</location>
    </subcellularLocation>
</comment>
<dbReference type="GO" id="GO:0005525">
    <property type="term" value="F:GTP binding"/>
    <property type="evidence" value="ECO:0007669"/>
    <property type="project" value="UniProtKB-UniRule"/>
</dbReference>
<dbReference type="EMBL" id="FOSL01000005">
    <property type="protein sequence ID" value="SFK35485.1"/>
    <property type="molecule type" value="Genomic_DNA"/>
</dbReference>
<feature type="binding site" evidence="8">
    <location>
        <position position="102"/>
    </location>
    <ligand>
        <name>Mg(2+)</name>
        <dbReference type="ChEBI" id="CHEBI:18420"/>
    </ligand>
</feature>
<evidence type="ECO:0000256" key="8">
    <source>
        <dbReference type="HAMAP-Rule" id="MF_00316"/>
    </source>
</evidence>
<evidence type="ECO:0000256" key="6">
    <source>
        <dbReference type="ARBA" id="ARBA00023134"/>
    </source>
</evidence>
<dbReference type="InterPro" id="IPR025877">
    <property type="entry name" value="MobA-like_NTP_Trfase"/>
</dbReference>
<gene>
    <name evidence="8" type="primary">mobA</name>
    <name evidence="10" type="ORF">SAMN04488498_105176</name>
</gene>
<dbReference type="RefSeq" id="WP_149760202.1">
    <property type="nucleotide sequence ID" value="NZ_BSPE01000056.1"/>
</dbReference>
<keyword evidence="2 8" id="KW-0808">Transferase</keyword>
<evidence type="ECO:0000256" key="1">
    <source>
        <dbReference type="ARBA" id="ARBA00022490"/>
    </source>
</evidence>
<comment type="subunit">
    <text evidence="8">Monomer.</text>
</comment>
<sequence length="206" mass="21452">MSGKIPAVILAGGLSTRMGGGDKPLRPIAGRPLMAHAIGRLAPQAGALAINANGDPQRFESFGLPVIGDTVSGFAGPLAGILAGMEWAQDSESPHIVSIAGDTPFFPADMVDRMLEAAGAGEKIVLAASAGRIHPVFGLWPLGLRSDLKRFLAANRRVMSFAEAAGYVVVDFPLATAGGNSVDPFFNINTVDDLATAETICREWKL</sequence>
<dbReference type="NCBIfam" id="TIGR02665">
    <property type="entry name" value="molyb_mobA"/>
    <property type="match status" value="1"/>
</dbReference>
<feature type="binding site" evidence="8">
    <location>
        <position position="69"/>
    </location>
    <ligand>
        <name>GTP</name>
        <dbReference type="ChEBI" id="CHEBI:37565"/>
    </ligand>
</feature>
<comment type="similarity">
    <text evidence="8">Belongs to the MobA family.</text>
</comment>
<dbReference type="GO" id="GO:0046872">
    <property type="term" value="F:metal ion binding"/>
    <property type="evidence" value="ECO:0007669"/>
    <property type="project" value="UniProtKB-KW"/>
</dbReference>
<protein>
    <recommendedName>
        <fullName evidence="8">Molybdenum cofactor guanylyltransferase</fullName>
        <shortName evidence="8">MoCo guanylyltransferase</shortName>
        <ecNumber evidence="8">2.7.7.77</ecNumber>
    </recommendedName>
    <alternativeName>
        <fullName evidence="8">GTP:molybdopterin guanylyltransferase</fullName>
    </alternativeName>
    <alternativeName>
        <fullName evidence="8">Mo-MPT guanylyltransferase</fullName>
    </alternativeName>
    <alternativeName>
        <fullName evidence="8">Molybdopterin guanylyltransferase</fullName>
    </alternativeName>
    <alternativeName>
        <fullName evidence="8">Molybdopterin-guanine dinucleotide synthase</fullName>
        <shortName evidence="8">MGD synthase</shortName>
    </alternativeName>
</protein>
<name>A0A1I3YUL5_9HYPH</name>
<keyword evidence="4 8" id="KW-0547">Nucleotide-binding</keyword>
<feature type="binding site" evidence="8">
    <location>
        <begin position="10"/>
        <end position="12"/>
    </location>
    <ligand>
        <name>GTP</name>
        <dbReference type="ChEBI" id="CHEBI:37565"/>
    </ligand>
</feature>
<comment type="function">
    <text evidence="8">Transfers a GMP moiety from GTP to Mo-molybdopterin (Mo-MPT) cofactor (Moco or molybdenum cofactor) to form Mo-molybdopterin guanine dinucleotide (Mo-MGD) cofactor.</text>
</comment>
<keyword evidence="7 8" id="KW-0501">Molybdenum cofactor biosynthesis</keyword>
<evidence type="ECO:0000259" key="9">
    <source>
        <dbReference type="Pfam" id="PF12804"/>
    </source>
</evidence>
<dbReference type="Gene3D" id="3.90.550.10">
    <property type="entry name" value="Spore Coat Polysaccharide Biosynthesis Protein SpsA, Chain A"/>
    <property type="match status" value="1"/>
</dbReference>
<accession>A0A1I3YUL5</accession>
<evidence type="ECO:0000256" key="7">
    <source>
        <dbReference type="ARBA" id="ARBA00023150"/>
    </source>
</evidence>
<dbReference type="Pfam" id="PF12804">
    <property type="entry name" value="NTP_transf_3"/>
    <property type="match status" value="1"/>
</dbReference>
<feature type="binding site" evidence="8">
    <location>
        <position position="23"/>
    </location>
    <ligand>
        <name>GTP</name>
        <dbReference type="ChEBI" id="CHEBI:37565"/>
    </ligand>
</feature>
<comment type="catalytic activity">
    <reaction evidence="8">
        <text>Mo-molybdopterin + GTP + H(+) = Mo-molybdopterin guanine dinucleotide + diphosphate</text>
        <dbReference type="Rhea" id="RHEA:34243"/>
        <dbReference type="ChEBI" id="CHEBI:15378"/>
        <dbReference type="ChEBI" id="CHEBI:33019"/>
        <dbReference type="ChEBI" id="CHEBI:37565"/>
        <dbReference type="ChEBI" id="CHEBI:71302"/>
        <dbReference type="ChEBI" id="CHEBI:71310"/>
        <dbReference type="EC" id="2.7.7.77"/>
    </reaction>
</comment>
<dbReference type="PANTHER" id="PTHR19136">
    <property type="entry name" value="MOLYBDENUM COFACTOR GUANYLYLTRANSFERASE"/>
    <property type="match status" value="1"/>
</dbReference>
<dbReference type="InterPro" id="IPR029044">
    <property type="entry name" value="Nucleotide-diphossugar_trans"/>
</dbReference>
<dbReference type="OrthoDB" id="9788394at2"/>
<feature type="binding site" evidence="8">
    <location>
        <position position="51"/>
    </location>
    <ligand>
        <name>GTP</name>
        <dbReference type="ChEBI" id="CHEBI:37565"/>
    </ligand>
</feature>
<dbReference type="EC" id="2.7.7.77" evidence="8"/>
<dbReference type="GO" id="GO:0005737">
    <property type="term" value="C:cytoplasm"/>
    <property type="evidence" value="ECO:0007669"/>
    <property type="project" value="UniProtKB-SubCell"/>
</dbReference>
<dbReference type="InterPro" id="IPR013482">
    <property type="entry name" value="Molybde_CF_guanTrfase"/>
</dbReference>
<reference evidence="10 11" key="1">
    <citation type="submission" date="2016-10" db="EMBL/GenBank/DDBJ databases">
        <authorList>
            <person name="Varghese N."/>
            <person name="Submissions S."/>
        </authorList>
    </citation>
    <scope>NUCLEOTIDE SEQUENCE [LARGE SCALE GENOMIC DNA]</scope>
    <source>
        <strain evidence="10 11">DSM 21822</strain>
    </source>
</reference>
<dbReference type="GO" id="GO:1902758">
    <property type="term" value="P:bis(molybdopterin guanine dinucleotide)molybdenum biosynthetic process"/>
    <property type="evidence" value="ECO:0007669"/>
    <property type="project" value="TreeGrafter"/>
</dbReference>
<dbReference type="HAMAP" id="MF_00316">
    <property type="entry name" value="MobA"/>
    <property type="match status" value="1"/>
</dbReference>
<evidence type="ECO:0000256" key="4">
    <source>
        <dbReference type="ARBA" id="ARBA00022741"/>
    </source>
</evidence>
<evidence type="ECO:0000313" key="10">
    <source>
        <dbReference type="EMBL" id="SFK35485.1"/>
    </source>
</evidence>
<keyword evidence="6 8" id="KW-0342">GTP-binding</keyword>
<evidence type="ECO:0000256" key="5">
    <source>
        <dbReference type="ARBA" id="ARBA00022842"/>
    </source>
</evidence>
<dbReference type="GO" id="GO:0061603">
    <property type="term" value="F:molybdenum cofactor guanylyltransferase activity"/>
    <property type="evidence" value="ECO:0007669"/>
    <property type="project" value="UniProtKB-EC"/>
</dbReference>
<keyword evidence="1 8" id="KW-0963">Cytoplasm</keyword>
<feature type="binding site" evidence="8">
    <location>
        <position position="102"/>
    </location>
    <ligand>
        <name>GTP</name>
        <dbReference type="ChEBI" id="CHEBI:37565"/>
    </ligand>
</feature>
<organism evidence="10 11">
    <name type="scientific">Neomesorhizobium albiziae</name>
    <dbReference type="NCBI Taxonomy" id="335020"/>
    <lineage>
        <taxon>Bacteria</taxon>
        <taxon>Pseudomonadati</taxon>
        <taxon>Pseudomonadota</taxon>
        <taxon>Alphaproteobacteria</taxon>
        <taxon>Hyphomicrobiales</taxon>
        <taxon>Phyllobacteriaceae</taxon>
        <taxon>Neomesorhizobium</taxon>
    </lineage>
</organism>
<comment type="domain">
    <text evidence="8">The N-terminal domain determines nucleotide recognition and specific binding, while the C-terminal domain determines the specific binding to the target protein.</text>
</comment>
<dbReference type="AlphaFoldDB" id="A0A1I3YUL5"/>
<keyword evidence="3 8" id="KW-0479">Metal-binding</keyword>
<dbReference type="Proteomes" id="UP000323300">
    <property type="component" value="Unassembled WGS sequence"/>
</dbReference>
<keyword evidence="5 8" id="KW-0460">Magnesium</keyword>
<proteinExistence type="inferred from homology"/>
<evidence type="ECO:0000313" key="11">
    <source>
        <dbReference type="Proteomes" id="UP000323300"/>
    </source>
</evidence>